<dbReference type="SMART" id="SM00060">
    <property type="entry name" value="FN3"/>
    <property type="match status" value="2"/>
</dbReference>
<feature type="chain" id="PRO_5042957355" description="Fibronectin type-III domain-containing protein" evidence="1">
    <location>
        <begin position="20"/>
        <end position="258"/>
    </location>
</feature>
<accession>A0AAN9G4X1</accession>
<dbReference type="InterPro" id="IPR013783">
    <property type="entry name" value="Ig-like_fold"/>
</dbReference>
<protein>
    <recommendedName>
        <fullName evidence="2">Fibronectin type-III domain-containing protein</fullName>
    </recommendedName>
</protein>
<evidence type="ECO:0000256" key="1">
    <source>
        <dbReference type="SAM" id="SignalP"/>
    </source>
</evidence>
<proteinExistence type="predicted"/>
<dbReference type="InterPro" id="IPR003961">
    <property type="entry name" value="FN3_dom"/>
</dbReference>
<feature type="domain" description="Fibronectin type-III" evidence="2">
    <location>
        <begin position="129"/>
        <end position="220"/>
    </location>
</feature>
<dbReference type="PROSITE" id="PS50853">
    <property type="entry name" value="FN3"/>
    <property type="match status" value="1"/>
</dbReference>
<reference evidence="3 4" key="1">
    <citation type="submission" date="2024-02" db="EMBL/GenBank/DDBJ databases">
        <title>Chromosome-scale genome assembly of the rough periwinkle Littorina saxatilis.</title>
        <authorList>
            <person name="De Jode A."/>
            <person name="Faria R."/>
            <person name="Formenti G."/>
            <person name="Sims Y."/>
            <person name="Smith T.P."/>
            <person name="Tracey A."/>
            <person name="Wood J.M.D."/>
            <person name="Zagrodzka Z.B."/>
            <person name="Johannesson K."/>
            <person name="Butlin R.K."/>
            <person name="Leder E.H."/>
        </authorList>
    </citation>
    <scope>NUCLEOTIDE SEQUENCE [LARGE SCALE GENOMIC DNA]</scope>
    <source>
        <strain evidence="3">Snail1</strain>
        <tissue evidence="3">Muscle</tissue>
    </source>
</reference>
<dbReference type="SUPFAM" id="SSF49265">
    <property type="entry name" value="Fibronectin type III"/>
    <property type="match status" value="1"/>
</dbReference>
<dbReference type="PANTHER" id="PTHR26391">
    <property type="entry name" value="INACTIVE TYROSINE-PROTEIN KINASE 7"/>
    <property type="match status" value="1"/>
</dbReference>
<keyword evidence="4" id="KW-1185">Reference proteome</keyword>
<dbReference type="Proteomes" id="UP001374579">
    <property type="component" value="Unassembled WGS sequence"/>
</dbReference>
<dbReference type="AlphaFoldDB" id="A0AAN9G4X1"/>
<dbReference type="Gene3D" id="2.60.40.10">
    <property type="entry name" value="Immunoglobulins"/>
    <property type="match status" value="1"/>
</dbReference>
<organism evidence="3 4">
    <name type="scientific">Littorina saxatilis</name>
    <dbReference type="NCBI Taxonomy" id="31220"/>
    <lineage>
        <taxon>Eukaryota</taxon>
        <taxon>Metazoa</taxon>
        <taxon>Spiralia</taxon>
        <taxon>Lophotrochozoa</taxon>
        <taxon>Mollusca</taxon>
        <taxon>Gastropoda</taxon>
        <taxon>Caenogastropoda</taxon>
        <taxon>Littorinimorpha</taxon>
        <taxon>Littorinoidea</taxon>
        <taxon>Littorinidae</taxon>
        <taxon>Littorina</taxon>
    </lineage>
</organism>
<name>A0AAN9G4X1_9CAEN</name>
<keyword evidence="1" id="KW-0732">Signal</keyword>
<sequence>MFYIWIVLLCSSGLACVQGGQVFRSVEHKQVSDSEVQVSWVISPAQALSWNYKISHTFHLSQIGDCQPVLRSTQISRQLESSQTFLRLTGLQAWRTYQYKLKAPVTYFKQEEVATGTFSTRPTRFPSSTVRNVHVENVTQNSADLSWQEPPCVERNGPLRRFDVLLIGADSQNVLNAYTGVCVTVGNLKAGTTYLVRVRYVNTIGPSPFTADVSFTTSPSAFQRQMTQRRASVNLGQDTDRSFCNVVFMQLALFYSFF</sequence>
<evidence type="ECO:0000313" key="3">
    <source>
        <dbReference type="EMBL" id="KAK7095431.1"/>
    </source>
</evidence>
<dbReference type="Pfam" id="PF00041">
    <property type="entry name" value="fn3"/>
    <property type="match status" value="1"/>
</dbReference>
<feature type="signal peptide" evidence="1">
    <location>
        <begin position="1"/>
        <end position="19"/>
    </location>
</feature>
<gene>
    <name evidence="3" type="ORF">V1264_006836</name>
</gene>
<dbReference type="EMBL" id="JBAMIC010000018">
    <property type="protein sequence ID" value="KAK7095431.1"/>
    <property type="molecule type" value="Genomic_DNA"/>
</dbReference>
<comment type="caution">
    <text evidence="3">The sequence shown here is derived from an EMBL/GenBank/DDBJ whole genome shotgun (WGS) entry which is preliminary data.</text>
</comment>
<dbReference type="InterPro" id="IPR036116">
    <property type="entry name" value="FN3_sf"/>
</dbReference>
<evidence type="ECO:0000313" key="4">
    <source>
        <dbReference type="Proteomes" id="UP001374579"/>
    </source>
</evidence>
<dbReference type="PANTHER" id="PTHR26391:SF18">
    <property type="entry name" value="PROTEIN KINASE RECEPTOR TIE-1, PUTATIVE-RELATED"/>
    <property type="match status" value="1"/>
</dbReference>
<dbReference type="CDD" id="cd00063">
    <property type="entry name" value="FN3"/>
    <property type="match status" value="1"/>
</dbReference>
<evidence type="ECO:0000259" key="2">
    <source>
        <dbReference type="PROSITE" id="PS50853"/>
    </source>
</evidence>